<dbReference type="AlphaFoldDB" id="A0A5J4L7Y3"/>
<comment type="caution">
    <text evidence="1">The sequence shown here is derived from an EMBL/GenBank/DDBJ whole genome shotgun (WGS) entry which is preliminary data.</text>
</comment>
<name>A0A5J4L7Y3_9ACTN</name>
<keyword evidence="2" id="KW-1185">Reference proteome</keyword>
<dbReference type="InterPro" id="IPR045247">
    <property type="entry name" value="Oye-like"/>
</dbReference>
<dbReference type="GeneID" id="96749299"/>
<accession>A0A5J4L7Y3</accession>
<dbReference type="Gene3D" id="3.20.20.70">
    <property type="entry name" value="Aldolase class I"/>
    <property type="match status" value="1"/>
</dbReference>
<evidence type="ECO:0000313" key="2">
    <source>
        <dbReference type="Proteomes" id="UP000325598"/>
    </source>
</evidence>
<dbReference type="PANTHER" id="PTHR22893:SF91">
    <property type="entry name" value="NADPH DEHYDROGENASE 2-RELATED"/>
    <property type="match status" value="1"/>
</dbReference>
<dbReference type="GO" id="GO:0016491">
    <property type="term" value="F:oxidoreductase activity"/>
    <property type="evidence" value="ECO:0007669"/>
    <property type="project" value="InterPro"/>
</dbReference>
<proteinExistence type="predicted"/>
<gene>
    <name evidence="1" type="ORF">San01_08090</name>
</gene>
<dbReference type="InterPro" id="IPR013785">
    <property type="entry name" value="Aldolase_TIM"/>
</dbReference>
<dbReference type="RefSeq" id="WP_223659522.1">
    <property type="nucleotide sequence ID" value="NZ_BLAG01000004.1"/>
</dbReference>
<dbReference type="GO" id="GO:0010181">
    <property type="term" value="F:FMN binding"/>
    <property type="evidence" value="ECO:0007669"/>
    <property type="project" value="InterPro"/>
</dbReference>
<dbReference type="SUPFAM" id="SSF51395">
    <property type="entry name" value="FMN-linked oxidoreductases"/>
    <property type="match status" value="1"/>
</dbReference>
<dbReference type="PANTHER" id="PTHR22893">
    <property type="entry name" value="NADH OXIDOREDUCTASE-RELATED"/>
    <property type="match status" value="1"/>
</dbReference>
<dbReference type="EMBL" id="BLAG01000004">
    <property type="protein sequence ID" value="GES28322.1"/>
    <property type="molecule type" value="Genomic_DNA"/>
</dbReference>
<dbReference type="Proteomes" id="UP000325598">
    <property type="component" value="Unassembled WGS sequence"/>
</dbReference>
<evidence type="ECO:0000313" key="1">
    <source>
        <dbReference type="EMBL" id="GES28322.1"/>
    </source>
</evidence>
<sequence length="114" mass="11980">MAYPHLRGGDRGSCDLAPDVGAIARYRRQFHGPMIANNGFDRESANALIASGHADAVSSATHFIANPDLVTRFALGRELAVGDPDTCYAGGADGHVAYPASRWRDGADAVTPGR</sequence>
<organism evidence="1 2">
    <name type="scientific">Streptomyces angustmyceticus</name>
    <dbReference type="NCBI Taxonomy" id="285578"/>
    <lineage>
        <taxon>Bacteria</taxon>
        <taxon>Bacillati</taxon>
        <taxon>Actinomycetota</taxon>
        <taxon>Actinomycetes</taxon>
        <taxon>Kitasatosporales</taxon>
        <taxon>Streptomycetaceae</taxon>
        <taxon>Streptomyces</taxon>
    </lineage>
</organism>
<protein>
    <submittedName>
        <fullName evidence="1">Uncharacterized protein</fullName>
    </submittedName>
</protein>
<reference evidence="1 2" key="1">
    <citation type="submission" date="2019-10" db="EMBL/GenBank/DDBJ databases">
        <title>Whole genome shotgun sequence of Streptomyces angustmyceticus NBRC 3934.</title>
        <authorList>
            <person name="Hosoyama A."/>
            <person name="Ichikawa N."/>
            <person name="Kimura A."/>
            <person name="Kitahashi Y."/>
            <person name="Komaki H."/>
            <person name="Uohara A."/>
        </authorList>
    </citation>
    <scope>NUCLEOTIDE SEQUENCE [LARGE SCALE GENOMIC DNA]</scope>
    <source>
        <strain evidence="1 2">NBRC 3934</strain>
    </source>
</reference>